<dbReference type="EMBL" id="OX451737">
    <property type="protein sequence ID" value="CAI8599154.1"/>
    <property type="molecule type" value="Genomic_DNA"/>
</dbReference>
<evidence type="ECO:0008006" key="3">
    <source>
        <dbReference type="Google" id="ProtNLM"/>
    </source>
</evidence>
<reference evidence="1 2" key="1">
    <citation type="submission" date="2023-01" db="EMBL/GenBank/DDBJ databases">
        <authorList>
            <person name="Kreplak J."/>
        </authorList>
    </citation>
    <scope>NUCLEOTIDE SEQUENCE [LARGE SCALE GENOMIC DNA]</scope>
</reference>
<dbReference type="AlphaFoldDB" id="A0AAV0ZQE7"/>
<sequence>MNVTADFIPRFDGREAYWWLIQAEQYFRSRRMSEEMKLERVVAFSLREDALDWWISWKESHPNTCNSEIQEPITLPTEEKIGGKVDDSQIQQHSEKEVCKVDIKSDCESDKVKNTDSLISASEAKVQRSDRVGYFITCKV</sequence>
<evidence type="ECO:0000313" key="2">
    <source>
        <dbReference type="Proteomes" id="UP001157006"/>
    </source>
</evidence>
<accession>A0AAV0ZQE7</accession>
<gene>
    <name evidence="1" type="ORF">VFH_II161520</name>
</gene>
<name>A0AAV0ZQE7_VICFA</name>
<evidence type="ECO:0000313" key="1">
    <source>
        <dbReference type="EMBL" id="CAI8599154.1"/>
    </source>
</evidence>
<keyword evidence="2" id="KW-1185">Reference proteome</keyword>
<proteinExistence type="predicted"/>
<organism evidence="1 2">
    <name type="scientific">Vicia faba</name>
    <name type="common">Broad bean</name>
    <name type="synonym">Faba vulgaris</name>
    <dbReference type="NCBI Taxonomy" id="3906"/>
    <lineage>
        <taxon>Eukaryota</taxon>
        <taxon>Viridiplantae</taxon>
        <taxon>Streptophyta</taxon>
        <taxon>Embryophyta</taxon>
        <taxon>Tracheophyta</taxon>
        <taxon>Spermatophyta</taxon>
        <taxon>Magnoliopsida</taxon>
        <taxon>eudicotyledons</taxon>
        <taxon>Gunneridae</taxon>
        <taxon>Pentapetalae</taxon>
        <taxon>rosids</taxon>
        <taxon>fabids</taxon>
        <taxon>Fabales</taxon>
        <taxon>Fabaceae</taxon>
        <taxon>Papilionoideae</taxon>
        <taxon>50 kb inversion clade</taxon>
        <taxon>NPAAA clade</taxon>
        <taxon>Hologalegina</taxon>
        <taxon>IRL clade</taxon>
        <taxon>Fabeae</taxon>
        <taxon>Vicia</taxon>
    </lineage>
</organism>
<protein>
    <recommendedName>
        <fullName evidence="3">Retrotransposon gag domain-containing protein</fullName>
    </recommendedName>
</protein>
<dbReference type="Proteomes" id="UP001157006">
    <property type="component" value="Chromosome 2"/>
</dbReference>